<gene>
    <name evidence="1" type="ORF">GCM10010191_51150</name>
</gene>
<organism evidence="1 2">
    <name type="scientific">Actinomadura vinacea</name>
    <dbReference type="NCBI Taxonomy" id="115336"/>
    <lineage>
        <taxon>Bacteria</taxon>
        <taxon>Bacillati</taxon>
        <taxon>Actinomycetota</taxon>
        <taxon>Actinomycetes</taxon>
        <taxon>Streptosporangiales</taxon>
        <taxon>Thermomonosporaceae</taxon>
        <taxon>Actinomadura</taxon>
    </lineage>
</organism>
<protein>
    <submittedName>
        <fullName evidence="1">Uncharacterized protein</fullName>
    </submittedName>
</protein>
<accession>A0ABP5WSN5</accession>
<dbReference type="EMBL" id="BAAARW010000020">
    <property type="protein sequence ID" value="GAA2431196.1"/>
    <property type="molecule type" value="Genomic_DNA"/>
</dbReference>
<proteinExistence type="predicted"/>
<dbReference type="RefSeq" id="WP_344592195.1">
    <property type="nucleotide sequence ID" value="NZ_BAAARW010000020.1"/>
</dbReference>
<evidence type="ECO:0000313" key="2">
    <source>
        <dbReference type="Proteomes" id="UP001501231"/>
    </source>
</evidence>
<sequence>MIEHDEHPLPGGRAFLRFDRPELLEGSMVVRAVPADVRAHRRHARGTPLGYLYEVVSEGEPEHDLVFTAGHFDETGLVWRFSGEVNGIIGITEPSGSPPP</sequence>
<keyword evidence="2" id="KW-1185">Reference proteome</keyword>
<reference evidence="2" key="1">
    <citation type="journal article" date="2019" name="Int. J. Syst. Evol. Microbiol.">
        <title>The Global Catalogue of Microorganisms (GCM) 10K type strain sequencing project: providing services to taxonomists for standard genome sequencing and annotation.</title>
        <authorList>
            <consortium name="The Broad Institute Genomics Platform"/>
            <consortium name="The Broad Institute Genome Sequencing Center for Infectious Disease"/>
            <person name="Wu L."/>
            <person name="Ma J."/>
        </authorList>
    </citation>
    <scope>NUCLEOTIDE SEQUENCE [LARGE SCALE GENOMIC DNA]</scope>
    <source>
        <strain evidence="2">JCM 3325</strain>
    </source>
</reference>
<dbReference type="Proteomes" id="UP001501231">
    <property type="component" value="Unassembled WGS sequence"/>
</dbReference>
<evidence type="ECO:0000313" key="1">
    <source>
        <dbReference type="EMBL" id="GAA2431196.1"/>
    </source>
</evidence>
<comment type="caution">
    <text evidence="1">The sequence shown here is derived from an EMBL/GenBank/DDBJ whole genome shotgun (WGS) entry which is preliminary data.</text>
</comment>
<name>A0ABP5WSN5_9ACTN</name>